<dbReference type="RefSeq" id="WP_344175744.1">
    <property type="nucleotide sequence ID" value="NZ_BAAANC010000002.1"/>
</dbReference>
<feature type="signal peptide" evidence="2">
    <location>
        <begin position="1"/>
        <end position="21"/>
    </location>
</feature>
<gene>
    <name evidence="4" type="ORF">GCM10009741_38220</name>
</gene>
<reference evidence="5" key="1">
    <citation type="journal article" date="2019" name="Int. J. Syst. Evol. Microbiol.">
        <title>The Global Catalogue of Microorganisms (GCM) 10K type strain sequencing project: providing services to taxonomists for standard genome sequencing and annotation.</title>
        <authorList>
            <consortium name="The Broad Institute Genomics Platform"/>
            <consortium name="The Broad Institute Genome Sequencing Center for Infectious Disease"/>
            <person name="Wu L."/>
            <person name="Ma J."/>
        </authorList>
    </citation>
    <scope>NUCLEOTIDE SEQUENCE [LARGE SCALE GENOMIC DNA]</scope>
    <source>
        <strain evidence="5">JCM 14303</strain>
    </source>
</reference>
<feature type="chain" id="PRO_5045552375" description="DUF6318 domain-containing protein" evidence="2">
    <location>
        <begin position="22"/>
        <end position="200"/>
    </location>
</feature>
<feature type="domain" description="DUF6318" evidence="3">
    <location>
        <begin position="62"/>
        <end position="196"/>
    </location>
</feature>
<keyword evidence="2" id="KW-0732">Signal</keyword>
<sequence length="200" mass="20410">MTFRNNLTASIAACLLTTALAACSNSSPEAGRPETGPPPSTGSPDRPSSATPSASATAPSKPPSRPTPASGASLAAGEAFIAYYVSLLNYSYATGDPKPFMAESDQGCLGCKALAGYVQKVNAQNGGLTGDYVDKLQAVKEIYRGEAGKLGGSATLKSGDFVERASPSASPVPKKSATGTMEFTLSPSGGNWVMFEMQIT</sequence>
<evidence type="ECO:0000313" key="5">
    <source>
        <dbReference type="Proteomes" id="UP001500363"/>
    </source>
</evidence>
<evidence type="ECO:0000313" key="4">
    <source>
        <dbReference type="EMBL" id="GAA1532275.1"/>
    </source>
</evidence>
<proteinExistence type="predicted"/>
<evidence type="ECO:0000256" key="1">
    <source>
        <dbReference type="SAM" id="MobiDB-lite"/>
    </source>
</evidence>
<dbReference type="Pfam" id="PF19843">
    <property type="entry name" value="DUF6318"/>
    <property type="match status" value="1"/>
</dbReference>
<accession>A0ABP4LVZ8</accession>
<name>A0ABP4LVZ8_9ACTN</name>
<feature type="compositionally biased region" description="Low complexity" evidence="1">
    <location>
        <begin position="42"/>
        <end position="59"/>
    </location>
</feature>
<dbReference type="Proteomes" id="UP001500363">
    <property type="component" value="Unassembled WGS sequence"/>
</dbReference>
<keyword evidence="5" id="KW-1185">Reference proteome</keyword>
<organism evidence="4 5">
    <name type="scientific">Kribbella lupini</name>
    <dbReference type="NCBI Taxonomy" id="291602"/>
    <lineage>
        <taxon>Bacteria</taxon>
        <taxon>Bacillati</taxon>
        <taxon>Actinomycetota</taxon>
        <taxon>Actinomycetes</taxon>
        <taxon>Propionibacteriales</taxon>
        <taxon>Kribbellaceae</taxon>
        <taxon>Kribbella</taxon>
    </lineage>
</organism>
<dbReference type="PROSITE" id="PS51257">
    <property type="entry name" value="PROKAR_LIPOPROTEIN"/>
    <property type="match status" value="1"/>
</dbReference>
<feature type="region of interest" description="Disordered" evidence="1">
    <location>
        <begin position="25"/>
        <end position="71"/>
    </location>
</feature>
<evidence type="ECO:0000259" key="3">
    <source>
        <dbReference type="Pfam" id="PF19843"/>
    </source>
</evidence>
<dbReference type="EMBL" id="BAAANC010000002">
    <property type="protein sequence ID" value="GAA1532275.1"/>
    <property type="molecule type" value="Genomic_DNA"/>
</dbReference>
<dbReference type="InterPro" id="IPR046281">
    <property type="entry name" value="DUF6318"/>
</dbReference>
<comment type="caution">
    <text evidence="4">The sequence shown here is derived from an EMBL/GenBank/DDBJ whole genome shotgun (WGS) entry which is preliminary data.</text>
</comment>
<evidence type="ECO:0000256" key="2">
    <source>
        <dbReference type="SAM" id="SignalP"/>
    </source>
</evidence>
<protein>
    <recommendedName>
        <fullName evidence="3">DUF6318 domain-containing protein</fullName>
    </recommendedName>
</protein>